<keyword evidence="3" id="KW-1185">Reference proteome</keyword>
<dbReference type="RefSeq" id="WP_266278794.1">
    <property type="nucleotide sequence ID" value="NZ_JAPKNF010000001.1"/>
</dbReference>
<organism evidence="2 3">
    <name type="scientific">Kaistia geumhonensis</name>
    <dbReference type="NCBI Taxonomy" id="410839"/>
    <lineage>
        <taxon>Bacteria</taxon>
        <taxon>Pseudomonadati</taxon>
        <taxon>Pseudomonadota</taxon>
        <taxon>Alphaproteobacteria</taxon>
        <taxon>Hyphomicrobiales</taxon>
        <taxon>Kaistiaceae</taxon>
        <taxon>Kaistia</taxon>
    </lineage>
</organism>
<protein>
    <recommendedName>
        <fullName evidence="4">DUF763 domain-containing protein</fullName>
    </recommendedName>
</protein>
<reference evidence="2 3" key="1">
    <citation type="submission" date="2023-07" db="EMBL/GenBank/DDBJ databases">
        <title>Genomic Encyclopedia of Type Strains, Phase IV (KMG-IV): sequencing the most valuable type-strain genomes for metagenomic binning, comparative biology and taxonomic classification.</title>
        <authorList>
            <person name="Goeker M."/>
        </authorList>
    </citation>
    <scope>NUCLEOTIDE SEQUENCE [LARGE SCALE GENOMIC DNA]</scope>
    <source>
        <strain evidence="2 3">B1-1</strain>
    </source>
</reference>
<dbReference type="PANTHER" id="PTHR38597">
    <property type="entry name" value="BLL3834 PROTEIN"/>
    <property type="match status" value="1"/>
</dbReference>
<accession>A0ABU0M7U8</accession>
<evidence type="ECO:0000313" key="2">
    <source>
        <dbReference type="EMBL" id="MDQ0517046.1"/>
    </source>
</evidence>
<comment type="caution">
    <text evidence="2">The sequence shown here is derived from an EMBL/GenBank/DDBJ whole genome shotgun (WGS) entry which is preliminary data.</text>
</comment>
<proteinExistence type="predicted"/>
<gene>
    <name evidence="2" type="ORF">QO015_002659</name>
</gene>
<sequence>MTRRAGSADLPLHGGRVPAWLGQRMARLGAVITEAIVLHYGREEFLRRLAHPFWFQSFGAVMGMDWHSSGITTSVIGALKRGLGPLSGELGITVCGGRGAQSRKTPDELVAAGMRAGFDGSALAAASRLVAKVDSAAVQDGFDLYLHGFIVADDGQWVVVQQGMNEGTRTARRYHWQSEGLTSFVDAPHAAIDGRNRGEIVNLTDHRAEASRRGQLSLLAEFGPDGIVRELAAATGRSAAPKPPEAPLLPHLVMPAHHDVRPKDVMLRRLHGALAAASESGPRDFADLLMVPGVGARTVEALALVAEVVHGAPCRFADPARFSLAHGGKDRHPYPVPLKVYDETIGVMKSAVARAKLGNDERLDAIRRLDEASRRLERSASGPSFEAFVARERVRSHGYGGMSVFGPEPAPEGDLFAGFASSDPRPRGSGSP</sequence>
<feature type="compositionally biased region" description="Low complexity" evidence="1">
    <location>
        <begin position="421"/>
        <end position="432"/>
    </location>
</feature>
<evidence type="ECO:0008006" key="4">
    <source>
        <dbReference type="Google" id="ProtNLM"/>
    </source>
</evidence>
<evidence type="ECO:0000313" key="3">
    <source>
        <dbReference type="Proteomes" id="UP001223743"/>
    </source>
</evidence>
<dbReference type="EMBL" id="JAUSWJ010000001">
    <property type="protein sequence ID" value="MDQ0517046.1"/>
    <property type="molecule type" value="Genomic_DNA"/>
</dbReference>
<feature type="region of interest" description="Disordered" evidence="1">
    <location>
        <begin position="413"/>
        <end position="432"/>
    </location>
</feature>
<dbReference type="Pfam" id="PF05559">
    <property type="entry name" value="DUF763"/>
    <property type="match status" value="1"/>
</dbReference>
<dbReference type="PANTHER" id="PTHR38597:SF1">
    <property type="entry name" value="BLL3834 PROTEIN"/>
    <property type="match status" value="1"/>
</dbReference>
<evidence type="ECO:0000256" key="1">
    <source>
        <dbReference type="SAM" id="MobiDB-lite"/>
    </source>
</evidence>
<dbReference type="Proteomes" id="UP001223743">
    <property type="component" value="Unassembled WGS sequence"/>
</dbReference>
<name>A0ABU0M7U8_9HYPH</name>
<dbReference type="InterPro" id="IPR008482">
    <property type="entry name" value="DUF763"/>
</dbReference>